<keyword evidence="12" id="KW-1185">Reference proteome</keyword>
<dbReference type="AlphaFoldDB" id="A0A840RY78"/>
<proteinExistence type="inferred from homology"/>
<keyword evidence="3" id="KW-0808">Transferase</keyword>
<keyword evidence="5" id="KW-0378">Hydrolase</keyword>
<dbReference type="CDD" id="cd16833">
    <property type="entry name" value="YfiH"/>
    <property type="match status" value="1"/>
</dbReference>
<protein>
    <recommendedName>
        <fullName evidence="10">Purine nucleoside phosphorylase</fullName>
    </recommendedName>
</protein>
<comment type="catalytic activity">
    <reaction evidence="9">
        <text>S-methyl-5'-thioadenosine + phosphate = 5-(methylsulfanyl)-alpha-D-ribose 1-phosphate + adenine</text>
        <dbReference type="Rhea" id="RHEA:11852"/>
        <dbReference type="ChEBI" id="CHEBI:16708"/>
        <dbReference type="ChEBI" id="CHEBI:17509"/>
        <dbReference type="ChEBI" id="CHEBI:43474"/>
        <dbReference type="ChEBI" id="CHEBI:58533"/>
        <dbReference type="EC" id="2.4.2.28"/>
    </reaction>
    <physiologicalReaction direction="left-to-right" evidence="9">
        <dbReference type="Rhea" id="RHEA:11853"/>
    </physiologicalReaction>
</comment>
<organism evidence="11 12">
    <name type="scientific">Inhella inkyongensis</name>
    <dbReference type="NCBI Taxonomy" id="392593"/>
    <lineage>
        <taxon>Bacteria</taxon>
        <taxon>Pseudomonadati</taxon>
        <taxon>Pseudomonadota</taxon>
        <taxon>Betaproteobacteria</taxon>
        <taxon>Burkholderiales</taxon>
        <taxon>Sphaerotilaceae</taxon>
        <taxon>Inhella</taxon>
    </lineage>
</organism>
<evidence type="ECO:0000256" key="9">
    <source>
        <dbReference type="ARBA" id="ARBA00049893"/>
    </source>
</evidence>
<evidence type="ECO:0000313" key="12">
    <source>
        <dbReference type="Proteomes" id="UP000554837"/>
    </source>
</evidence>
<accession>A0A840RY78</accession>
<dbReference type="InterPro" id="IPR011324">
    <property type="entry name" value="Cytotoxic_necrot_fac-like_cat"/>
</dbReference>
<dbReference type="InterPro" id="IPR003730">
    <property type="entry name" value="Cu_polyphenol_OxRdtase"/>
</dbReference>
<reference evidence="11 12" key="1">
    <citation type="submission" date="2020-08" db="EMBL/GenBank/DDBJ databases">
        <title>Genomic Encyclopedia of Type Strains, Phase IV (KMG-IV): sequencing the most valuable type-strain genomes for metagenomic binning, comparative biology and taxonomic classification.</title>
        <authorList>
            <person name="Goeker M."/>
        </authorList>
    </citation>
    <scope>NUCLEOTIDE SEQUENCE [LARGE SCALE GENOMIC DNA]</scope>
    <source>
        <strain evidence="11 12">DSM 23958</strain>
    </source>
</reference>
<evidence type="ECO:0000256" key="3">
    <source>
        <dbReference type="ARBA" id="ARBA00022679"/>
    </source>
</evidence>
<dbReference type="Proteomes" id="UP000554837">
    <property type="component" value="Unassembled WGS sequence"/>
</dbReference>
<evidence type="ECO:0000256" key="8">
    <source>
        <dbReference type="ARBA" id="ARBA00048968"/>
    </source>
</evidence>
<comment type="catalytic activity">
    <reaction evidence="7">
        <text>adenosine + H2O + H(+) = inosine + NH4(+)</text>
        <dbReference type="Rhea" id="RHEA:24408"/>
        <dbReference type="ChEBI" id="CHEBI:15377"/>
        <dbReference type="ChEBI" id="CHEBI:15378"/>
        <dbReference type="ChEBI" id="CHEBI:16335"/>
        <dbReference type="ChEBI" id="CHEBI:17596"/>
        <dbReference type="ChEBI" id="CHEBI:28938"/>
        <dbReference type="EC" id="3.5.4.4"/>
    </reaction>
    <physiologicalReaction direction="left-to-right" evidence="7">
        <dbReference type="Rhea" id="RHEA:24409"/>
    </physiologicalReaction>
</comment>
<evidence type="ECO:0000256" key="5">
    <source>
        <dbReference type="ARBA" id="ARBA00022801"/>
    </source>
</evidence>
<evidence type="ECO:0000256" key="4">
    <source>
        <dbReference type="ARBA" id="ARBA00022723"/>
    </source>
</evidence>
<comment type="similarity">
    <text evidence="2 10">Belongs to the purine nucleoside phosphorylase YfiH/LACC1 family.</text>
</comment>
<dbReference type="EMBL" id="JACHHO010000001">
    <property type="protein sequence ID" value="MBB5203667.1"/>
    <property type="molecule type" value="Genomic_DNA"/>
</dbReference>
<keyword evidence="4" id="KW-0479">Metal-binding</keyword>
<dbReference type="GO" id="GO:0016787">
    <property type="term" value="F:hydrolase activity"/>
    <property type="evidence" value="ECO:0007669"/>
    <property type="project" value="UniProtKB-KW"/>
</dbReference>
<dbReference type="RefSeq" id="WP_259372801.1">
    <property type="nucleotide sequence ID" value="NZ_JACHHO010000001.1"/>
</dbReference>
<name>A0A840RY78_9BURK</name>
<dbReference type="GO" id="GO:0017061">
    <property type="term" value="F:S-methyl-5-thioadenosine phosphorylase activity"/>
    <property type="evidence" value="ECO:0007669"/>
    <property type="project" value="UniProtKB-EC"/>
</dbReference>
<evidence type="ECO:0000256" key="6">
    <source>
        <dbReference type="ARBA" id="ARBA00022833"/>
    </source>
</evidence>
<comment type="caution">
    <text evidence="11">The sequence shown here is derived from an EMBL/GenBank/DDBJ whole genome shotgun (WGS) entry which is preliminary data.</text>
</comment>
<evidence type="ECO:0000256" key="1">
    <source>
        <dbReference type="ARBA" id="ARBA00000553"/>
    </source>
</evidence>
<evidence type="ECO:0000256" key="10">
    <source>
        <dbReference type="RuleBase" id="RU361274"/>
    </source>
</evidence>
<comment type="catalytic activity">
    <reaction evidence="1">
        <text>inosine + phosphate = alpha-D-ribose 1-phosphate + hypoxanthine</text>
        <dbReference type="Rhea" id="RHEA:27646"/>
        <dbReference type="ChEBI" id="CHEBI:17368"/>
        <dbReference type="ChEBI" id="CHEBI:17596"/>
        <dbReference type="ChEBI" id="CHEBI:43474"/>
        <dbReference type="ChEBI" id="CHEBI:57720"/>
        <dbReference type="EC" id="2.4.2.1"/>
    </reaction>
    <physiologicalReaction direction="left-to-right" evidence="1">
        <dbReference type="Rhea" id="RHEA:27647"/>
    </physiologicalReaction>
</comment>
<keyword evidence="6" id="KW-0862">Zinc</keyword>
<dbReference type="SUPFAM" id="SSF64438">
    <property type="entry name" value="CNF1/YfiH-like putative cysteine hydrolases"/>
    <property type="match status" value="1"/>
</dbReference>
<dbReference type="NCBIfam" id="TIGR00726">
    <property type="entry name" value="peptidoglycan editing factor PgeF"/>
    <property type="match status" value="1"/>
</dbReference>
<comment type="catalytic activity">
    <reaction evidence="8">
        <text>adenosine + phosphate = alpha-D-ribose 1-phosphate + adenine</text>
        <dbReference type="Rhea" id="RHEA:27642"/>
        <dbReference type="ChEBI" id="CHEBI:16335"/>
        <dbReference type="ChEBI" id="CHEBI:16708"/>
        <dbReference type="ChEBI" id="CHEBI:43474"/>
        <dbReference type="ChEBI" id="CHEBI:57720"/>
        <dbReference type="EC" id="2.4.2.1"/>
    </reaction>
    <physiologicalReaction direction="left-to-right" evidence="8">
        <dbReference type="Rhea" id="RHEA:27643"/>
    </physiologicalReaction>
</comment>
<evidence type="ECO:0000256" key="7">
    <source>
        <dbReference type="ARBA" id="ARBA00047989"/>
    </source>
</evidence>
<evidence type="ECO:0000313" key="11">
    <source>
        <dbReference type="EMBL" id="MBB5203667.1"/>
    </source>
</evidence>
<dbReference type="Gene3D" id="3.60.140.10">
    <property type="entry name" value="CNF1/YfiH-like putative cysteine hydrolases"/>
    <property type="match status" value="1"/>
</dbReference>
<dbReference type="Pfam" id="PF02578">
    <property type="entry name" value="Cu-oxidase_4"/>
    <property type="match status" value="1"/>
</dbReference>
<evidence type="ECO:0000256" key="2">
    <source>
        <dbReference type="ARBA" id="ARBA00007353"/>
    </source>
</evidence>
<dbReference type="PANTHER" id="PTHR30616">
    <property type="entry name" value="UNCHARACTERIZED PROTEIN YFIH"/>
    <property type="match status" value="1"/>
</dbReference>
<sequence length="245" mass="25385">MLTTVDLGAGVCAAYSGRAGGVSHGGYASLNLGTHVGDAPEAVQVNRARVAQALGAVPVYLRQVHGTVCVAAQVNAQEEVEADALWTAQPGLPLAIQVADCLPVLFVVRDAAGQALAVAAVHAGWRGLAAGVLEATLAALPQGSVQAWLGPCIGLQAFEVGEEVLRGFGRSPADPGPHFVWAPRPDGSARWRADLQGLARLRLQAAGVHGIQVEPACTFSEPSRFFSFRRDGAISGRQAVFIQLA</sequence>
<dbReference type="GO" id="GO:0005507">
    <property type="term" value="F:copper ion binding"/>
    <property type="evidence" value="ECO:0007669"/>
    <property type="project" value="TreeGrafter"/>
</dbReference>
<gene>
    <name evidence="11" type="ORF">HNQ51_000960</name>
</gene>
<dbReference type="PANTHER" id="PTHR30616:SF2">
    <property type="entry name" value="PURINE NUCLEOSIDE PHOSPHORYLASE LACC1"/>
    <property type="match status" value="1"/>
</dbReference>
<dbReference type="InterPro" id="IPR038371">
    <property type="entry name" value="Cu_polyphenol_OxRdtase_sf"/>
</dbReference>